<dbReference type="GO" id="GO:0016787">
    <property type="term" value="F:hydrolase activity"/>
    <property type="evidence" value="ECO:0007669"/>
    <property type="project" value="UniProtKB-KW"/>
</dbReference>
<keyword evidence="1" id="KW-0464">Manganese</keyword>
<keyword evidence="3" id="KW-0378">Hydrolase</keyword>
<dbReference type="SUPFAM" id="SSF55031">
    <property type="entry name" value="Bacterial exopeptidase dimerisation domain"/>
    <property type="match status" value="1"/>
</dbReference>
<dbReference type="PANTHER" id="PTHR11014:SF63">
    <property type="entry name" value="METALLOPEPTIDASE, PUTATIVE (AFU_ORTHOLOGUE AFUA_6G09600)-RELATED"/>
    <property type="match status" value="1"/>
</dbReference>
<feature type="binding site" evidence="1">
    <location>
        <position position="177"/>
    </location>
    <ligand>
        <name>Mn(2+)</name>
        <dbReference type="ChEBI" id="CHEBI:29035"/>
        <label>2</label>
    </ligand>
</feature>
<dbReference type="NCBIfam" id="TIGR01891">
    <property type="entry name" value="amidohydrolases"/>
    <property type="match status" value="1"/>
</dbReference>
<keyword evidence="1" id="KW-0479">Metal-binding</keyword>
<feature type="binding site" evidence="1">
    <location>
        <position position="112"/>
    </location>
    <ligand>
        <name>Mn(2+)</name>
        <dbReference type="ChEBI" id="CHEBI:29035"/>
        <label>2</label>
    </ligand>
</feature>
<dbReference type="Proteomes" id="UP000242310">
    <property type="component" value="Unassembled WGS sequence"/>
</dbReference>
<accession>A0A2P8HWG8</accession>
<reference evidence="3 4" key="1">
    <citation type="submission" date="2018-03" db="EMBL/GenBank/DDBJ databases">
        <title>Genomic Encyclopedia of Type Strains, Phase III (KMG-III): the genomes of soil and plant-associated and newly described type strains.</title>
        <authorList>
            <person name="Whitman W."/>
        </authorList>
    </citation>
    <scope>NUCLEOTIDE SEQUENCE [LARGE SCALE GENOMIC DNA]</scope>
    <source>
        <strain evidence="3 4">CGMCC 1.07653</strain>
    </source>
</reference>
<keyword evidence="4" id="KW-1185">Reference proteome</keyword>
<gene>
    <name evidence="3" type="ORF">B0H94_103188</name>
</gene>
<feature type="binding site" evidence="1">
    <location>
        <position position="374"/>
    </location>
    <ligand>
        <name>Mn(2+)</name>
        <dbReference type="ChEBI" id="CHEBI:29035"/>
        <label>2</label>
    </ligand>
</feature>
<dbReference type="InterPro" id="IPR002933">
    <property type="entry name" value="Peptidase_M20"/>
</dbReference>
<dbReference type="EMBL" id="PYAV01000003">
    <property type="protein sequence ID" value="PSL50576.1"/>
    <property type="molecule type" value="Genomic_DNA"/>
</dbReference>
<feature type="binding site" evidence="1">
    <location>
        <position position="148"/>
    </location>
    <ligand>
        <name>Mn(2+)</name>
        <dbReference type="ChEBI" id="CHEBI:29035"/>
        <label>2</label>
    </ligand>
</feature>
<evidence type="ECO:0000256" key="1">
    <source>
        <dbReference type="PIRSR" id="PIRSR005962-1"/>
    </source>
</evidence>
<dbReference type="Gene3D" id="3.40.630.10">
    <property type="entry name" value="Zn peptidases"/>
    <property type="match status" value="1"/>
</dbReference>
<dbReference type="Pfam" id="PF01546">
    <property type="entry name" value="Peptidase_M20"/>
    <property type="match status" value="1"/>
</dbReference>
<dbReference type="Pfam" id="PF07687">
    <property type="entry name" value="M20_dimer"/>
    <property type="match status" value="1"/>
</dbReference>
<dbReference type="AlphaFoldDB" id="A0A2P8HWG8"/>
<dbReference type="OrthoDB" id="9776731at2"/>
<protein>
    <submittedName>
        <fullName evidence="3">Amidohydrolase</fullName>
    </submittedName>
</protein>
<dbReference type="SUPFAM" id="SSF53187">
    <property type="entry name" value="Zn-dependent exopeptidases"/>
    <property type="match status" value="1"/>
</dbReference>
<dbReference type="RefSeq" id="WP_106587897.1">
    <property type="nucleotide sequence ID" value="NZ_PYAV01000003.1"/>
</dbReference>
<evidence type="ECO:0000313" key="3">
    <source>
        <dbReference type="EMBL" id="PSL50576.1"/>
    </source>
</evidence>
<dbReference type="PANTHER" id="PTHR11014">
    <property type="entry name" value="PEPTIDASE M20 FAMILY MEMBER"/>
    <property type="match status" value="1"/>
</dbReference>
<organism evidence="3 4">
    <name type="scientific">Salsuginibacillus halophilus</name>
    <dbReference type="NCBI Taxonomy" id="517424"/>
    <lineage>
        <taxon>Bacteria</taxon>
        <taxon>Bacillati</taxon>
        <taxon>Bacillota</taxon>
        <taxon>Bacilli</taxon>
        <taxon>Bacillales</taxon>
        <taxon>Bacillaceae</taxon>
        <taxon>Salsuginibacillus</taxon>
    </lineage>
</organism>
<feature type="binding site" evidence="1">
    <location>
        <position position="110"/>
    </location>
    <ligand>
        <name>Mn(2+)</name>
        <dbReference type="ChEBI" id="CHEBI:29035"/>
        <label>2</label>
    </ligand>
</feature>
<proteinExistence type="predicted"/>
<dbReference type="InterPro" id="IPR017439">
    <property type="entry name" value="Amidohydrolase"/>
</dbReference>
<comment type="cofactor">
    <cofactor evidence="1">
        <name>Mn(2+)</name>
        <dbReference type="ChEBI" id="CHEBI:29035"/>
    </cofactor>
    <text evidence="1">The Mn(2+) ion enhances activity.</text>
</comment>
<dbReference type="PIRSF" id="PIRSF005962">
    <property type="entry name" value="Pept_M20D_amidohydro"/>
    <property type="match status" value="1"/>
</dbReference>
<dbReference type="Gene3D" id="3.30.70.360">
    <property type="match status" value="1"/>
</dbReference>
<evidence type="ECO:0000259" key="2">
    <source>
        <dbReference type="Pfam" id="PF07687"/>
    </source>
</evidence>
<dbReference type="GO" id="GO:0046872">
    <property type="term" value="F:metal ion binding"/>
    <property type="evidence" value="ECO:0007669"/>
    <property type="project" value="UniProtKB-KW"/>
</dbReference>
<feature type="domain" description="Peptidase M20 dimerisation" evidence="2">
    <location>
        <begin position="204"/>
        <end position="294"/>
    </location>
</feature>
<name>A0A2P8HWG8_9BACI</name>
<evidence type="ECO:0000313" key="4">
    <source>
        <dbReference type="Proteomes" id="UP000242310"/>
    </source>
</evidence>
<comment type="caution">
    <text evidence="3">The sequence shown here is derived from an EMBL/GenBank/DDBJ whole genome shotgun (WGS) entry which is preliminary data.</text>
</comment>
<dbReference type="InterPro" id="IPR036264">
    <property type="entry name" value="Bact_exopeptidase_dim_dom"/>
</dbReference>
<dbReference type="InterPro" id="IPR011650">
    <property type="entry name" value="Peptidase_M20_dimer"/>
</dbReference>
<sequence length="406" mass="43980">MSSLFNELVAAAEKLENDLITWRRHLHQHPELSFQEHETAAFVKKELEKLTHVHVQAGEETGCTTGVIALIEGDDEGKSVALRADMDALPIYEQNETDYTSKNEGVMHACGHDAHTTMLLGAAHLLDEMKSEGHLVGKIYFVFQPAEETTDEYGKTGGAYMINSGVYHNVDAAYALHMDPTLTRGSVRLNEGASMANVNIFRGKVTGTGGHGAYPHEGTDPAWMTSFVMQALYGIQARQMPPLEPAVLSIGEIKSEGAENVIPSEVKLGGTFRTYNENTREVYAEKIEEAFKTAEALGGSSEVTIEYGEPALNNDAVAVSVLENSVTSLFSDYQILKEPYGLGGEDFAYVATQLPAAMMFVGAGLEGREQDGLHMPKFDIDETVLKDGAAILAAAAVIETTQNSTT</sequence>